<dbReference type="Proteomes" id="UP000024404">
    <property type="component" value="Unassembled WGS sequence"/>
</dbReference>
<dbReference type="EnsemblMetazoa" id="OVOC10713.1">
    <property type="protein sequence ID" value="OVOC10713.1"/>
    <property type="gene ID" value="WBGene00247522"/>
</dbReference>
<organism evidence="2 3">
    <name type="scientific">Onchocerca volvulus</name>
    <dbReference type="NCBI Taxonomy" id="6282"/>
    <lineage>
        <taxon>Eukaryota</taxon>
        <taxon>Metazoa</taxon>
        <taxon>Ecdysozoa</taxon>
        <taxon>Nematoda</taxon>
        <taxon>Chromadorea</taxon>
        <taxon>Rhabditida</taxon>
        <taxon>Spirurina</taxon>
        <taxon>Spiruromorpha</taxon>
        <taxon>Filarioidea</taxon>
        <taxon>Onchocercidae</taxon>
        <taxon>Onchocerca</taxon>
    </lineage>
</organism>
<keyword evidence="3" id="KW-1185">Reference proteome</keyword>
<dbReference type="AlphaFoldDB" id="A0A8R1XLJ6"/>
<reference evidence="3" key="1">
    <citation type="submission" date="2013-10" db="EMBL/GenBank/DDBJ databases">
        <title>Genome sequencing of Onchocerca volvulus.</title>
        <authorList>
            <person name="Cotton J."/>
            <person name="Tsai J."/>
            <person name="Stanley E."/>
            <person name="Tracey A."/>
            <person name="Holroyd N."/>
            <person name="Lustigman S."/>
            <person name="Berriman M."/>
        </authorList>
    </citation>
    <scope>NUCLEOTIDE SEQUENCE</scope>
</reference>
<evidence type="ECO:0000313" key="3">
    <source>
        <dbReference type="Proteomes" id="UP000024404"/>
    </source>
</evidence>
<reference evidence="2" key="2">
    <citation type="submission" date="2022-06" db="UniProtKB">
        <authorList>
            <consortium name="EnsemblMetazoa"/>
        </authorList>
    </citation>
    <scope>IDENTIFICATION</scope>
</reference>
<feature type="region of interest" description="Disordered" evidence="1">
    <location>
        <begin position="1"/>
        <end position="28"/>
    </location>
</feature>
<name>A0A8R1XLJ6_ONCVO</name>
<evidence type="ECO:0000256" key="1">
    <source>
        <dbReference type="SAM" id="MobiDB-lite"/>
    </source>
</evidence>
<evidence type="ECO:0000313" key="2">
    <source>
        <dbReference type="EnsemblMetazoa" id="OVOC10713.1"/>
    </source>
</evidence>
<accession>A0A8R1XLJ6</accession>
<proteinExistence type="predicted"/>
<dbReference type="EMBL" id="CMVM020000345">
    <property type="status" value="NOT_ANNOTATED_CDS"/>
    <property type="molecule type" value="Genomic_DNA"/>
</dbReference>
<protein>
    <submittedName>
        <fullName evidence="2">Uncharacterized protein</fullName>
    </submittedName>
</protein>
<sequence>MPNHRVYTPSAGSMDAPSPSLPPPAYYQALSPGYQPSPLIRHKMSAKYTSAFDERDTAMISKNCGLMDRSRA</sequence>